<gene>
    <name evidence="1" type="ORF">S06H3_45259</name>
</gene>
<comment type="caution">
    <text evidence="1">The sequence shown here is derived from an EMBL/GenBank/DDBJ whole genome shotgun (WGS) entry which is preliminary data.</text>
</comment>
<feature type="non-terminal residue" evidence="1">
    <location>
        <position position="1"/>
    </location>
</feature>
<accession>X1NNN3</accession>
<evidence type="ECO:0000313" key="1">
    <source>
        <dbReference type="EMBL" id="GAI45622.1"/>
    </source>
</evidence>
<proteinExistence type="predicted"/>
<protein>
    <submittedName>
        <fullName evidence="1">Uncharacterized protein</fullName>
    </submittedName>
</protein>
<sequence>QDPHLGRVGKDGVATLAQLYIDLWQIGGATADRFILELEKRLEPRSIEALKMLARKGSS</sequence>
<reference evidence="1" key="1">
    <citation type="journal article" date="2014" name="Front. Microbiol.">
        <title>High frequency of phylogenetically diverse reductive dehalogenase-homologous genes in deep subseafloor sedimentary metagenomes.</title>
        <authorList>
            <person name="Kawai M."/>
            <person name="Futagami T."/>
            <person name="Toyoda A."/>
            <person name="Takaki Y."/>
            <person name="Nishi S."/>
            <person name="Hori S."/>
            <person name="Arai W."/>
            <person name="Tsubouchi T."/>
            <person name="Morono Y."/>
            <person name="Uchiyama I."/>
            <person name="Ito T."/>
            <person name="Fujiyama A."/>
            <person name="Inagaki F."/>
            <person name="Takami H."/>
        </authorList>
    </citation>
    <scope>NUCLEOTIDE SEQUENCE</scope>
    <source>
        <strain evidence="1">Expedition CK06-06</strain>
    </source>
</reference>
<name>X1NNN3_9ZZZZ</name>
<dbReference type="EMBL" id="BARV01028238">
    <property type="protein sequence ID" value="GAI45622.1"/>
    <property type="molecule type" value="Genomic_DNA"/>
</dbReference>
<organism evidence="1">
    <name type="scientific">marine sediment metagenome</name>
    <dbReference type="NCBI Taxonomy" id="412755"/>
    <lineage>
        <taxon>unclassified sequences</taxon>
        <taxon>metagenomes</taxon>
        <taxon>ecological metagenomes</taxon>
    </lineage>
</organism>
<dbReference type="AlphaFoldDB" id="X1NNN3"/>